<name>A0A1M4TIX1_9ACTN</name>
<gene>
    <name evidence="2" type="ORF">SAMN02745225_00638</name>
</gene>
<dbReference type="SUPFAM" id="SSF51905">
    <property type="entry name" value="FAD/NAD(P)-binding domain"/>
    <property type="match status" value="2"/>
</dbReference>
<organism evidence="2 3">
    <name type="scientific">Ferrithrix thermotolerans DSM 19514</name>
    <dbReference type="NCBI Taxonomy" id="1121881"/>
    <lineage>
        <taxon>Bacteria</taxon>
        <taxon>Bacillati</taxon>
        <taxon>Actinomycetota</taxon>
        <taxon>Acidimicrobiia</taxon>
        <taxon>Acidimicrobiales</taxon>
        <taxon>Acidimicrobiaceae</taxon>
        <taxon>Ferrithrix</taxon>
    </lineage>
</organism>
<dbReference type="InterPro" id="IPR023753">
    <property type="entry name" value="FAD/NAD-binding_dom"/>
</dbReference>
<reference evidence="3" key="1">
    <citation type="submission" date="2016-11" db="EMBL/GenBank/DDBJ databases">
        <authorList>
            <person name="Varghese N."/>
            <person name="Submissions S."/>
        </authorList>
    </citation>
    <scope>NUCLEOTIDE SEQUENCE [LARGE SCALE GENOMIC DNA]</scope>
    <source>
        <strain evidence="3">DSM 19514</strain>
    </source>
</reference>
<sequence>MAKVLVIGGNFAGLTAALETRRRLHDKSHDITVISMKDHFLYVPSLIWVPFKEREIDDIVVPIEPVLRRHGVNFINETALKIDPFQSKVTTDKGNVFDYDYLVIATGPDLDLSLPGSDPALKNNTYIGTPAGALEIRQRFFDLLDNPGPVVVGAAPRAGCIGASYEFLFNIEYHLRRRGVRQKSPVVWVTPEPYLGHFGMNGVFGGSTSLKLFMNSRKIDYRVNAAIASIDKEKVTLESGEVIESALTMIMPPFLGQEVVRNSPGLGNEKGFIPVLPTYQHRDFSNIFAAGVAVDVPPFGTTPIPVGVPKTGFPAETEARIVAENISRVINGNHDLTGKPFGEIPGVCVMDAGHKEVLIYANHFARPRQFSVVLPNPTYNTTKRFLEKYFLWKARTGLARLP</sequence>
<protein>
    <submittedName>
        <fullName evidence="2">Sulfide:quinone oxidoreductase</fullName>
    </submittedName>
</protein>
<dbReference type="InterPro" id="IPR036188">
    <property type="entry name" value="FAD/NAD-bd_sf"/>
</dbReference>
<feature type="domain" description="FAD/NAD(P)-binding" evidence="1">
    <location>
        <begin position="3"/>
        <end position="291"/>
    </location>
</feature>
<dbReference type="GO" id="GO:0016491">
    <property type="term" value="F:oxidoreductase activity"/>
    <property type="evidence" value="ECO:0007669"/>
    <property type="project" value="InterPro"/>
</dbReference>
<dbReference type="Pfam" id="PF07992">
    <property type="entry name" value="Pyr_redox_2"/>
    <property type="match status" value="1"/>
</dbReference>
<dbReference type="STRING" id="1121881.SAMN02745225_00638"/>
<proteinExistence type="predicted"/>
<dbReference type="InterPro" id="IPR052541">
    <property type="entry name" value="SQRD"/>
</dbReference>
<dbReference type="Proteomes" id="UP000184295">
    <property type="component" value="Unassembled WGS sequence"/>
</dbReference>
<dbReference type="PANTHER" id="PTHR43755:SF1">
    <property type="entry name" value="FAD-DEPENDENT PYRIDINE NUCLEOTIDE-DISULPHIDE OXIDOREDUCTASE"/>
    <property type="match status" value="1"/>
</dbReference>
<dbReference type="PANTHER" id="PTHR43755">
    <property type="match status" value="1"/>
</dbReference>
<dbReference type="EMBL" id="FQUL01000005">
    <property type="protein sequence ID" value="SHE44421.1"/>
    <property type="molecule type" value="Genomic_DNA"/>
</dbReference>
<accession>A0A1M4TIX1</accession>
<dbReference type="Gene3D" id="3.50.50.100">
    <property type="match status" value="1"/>
</dbReference>
<evidence type="ECO:0000313" key="2">
    <source>
        <dbReference type="EMBL" id="SHE44421.1"/>
    </source>
</evidence>
<dbReference type="OrthoDB" id="9802771at2"/>
<dbReference type="RefSeq" id="WP_072788673.1">
    <property type="nucleotide sequence ID" value="NZ_FQUL01000005.1"/>
</dbReference>
<evidence type="ECO:0000259" key="1">
    <source>
        <dbReference type="Pfam" id="PF07992"/>
    </source>
</evidence>
<evidence type="ECO:0000313" key="3">
    <source>
        <dbReference type="Proteomes" id="UP000184295"/>
    </source>
</evidence>
<keyword evidence="3" id="KW-1185">Reference proteome</keyword>
<dbReference type="AlphaFoldDB" id="A0A1M4TIX1"/>